<dbReference type="SMART" id="SM00448">
    <property type="entry name" value="REC"/>
    <property type="match status" value="1"/>
</dbReference>
<comment type="function">
    <text evidence="2">May play the central regulatory role in sporulation. It may be an element of the effector pathway responsible for the activation of sporulation genes in response to nutritional stress. Spo0A may act in concert with spo0H (a sigma factor) to control the expression of some genes that are critical to the sporulation process.</text>
</comment>
<dbReference type="PANTHER" id="PTHR45228:SF5">
    <property type="entry name" value="CYCLIC DI-GMP PHOSPHODIESTERASE VC_1348-RELATED"/>
    <property type="match status" value="1"/>
</dbReference>
<protein>
    <recommendedName>
        <fullName evidence="1">Stage 0 sporulation protein A homolog</fullName>
    </recommendedName>
</protein>
<organism evidence="6 7">
    <name type="scientific">Fusibacter paucivorans</name>
    <dbReference type="NCBI Taxonomy" id="76009"/>
    <lineage>
        <taxon>Bacteria</taxon>
        <taxon>Bacillati</taxon>
        <taxon>Bacillota</taxon>
        <taxon>Clostridia</taxon>
        <taxon>Eubacteriales</taxon>
        <taxon>Eubacteriales Family XII. Incertae Sedis</taxon>
        <taxon>Fusibacter</taxon>
    </lineage>
</organism>
<dbReference type="Pfam" id="PF00072">
    <property type="entry name" value="Response_reg"/>
    <property type="match status" value="1"/>
</dbReference>
<accession>A0ABS5PKA3</accession>
<dbReference type="CDD" id="cd00077">
    <property type="entry name" value="HDc"/>
    <property type="match status" value="1"/>
</dbReference>
<evidence type="ECO:0000256" key="3">
    <source>
        <dbReference type="PROSITE-ProRule" id="PRU00169"/>
    </source>
</evidence>
<dbReference type="SUPFAM" id="SSF109604">
    <property type="entry name" value="HD-domain/PDEase-like"/>
    <property type="match status" value="1"/>
</dbReference>
<sequence>MLSRILIVDDSLIDRIMIQEMLADYETITAEGGSEALEKLRTDKSVQLVILDLNMPDMSGFEVLETINNTPEFENIRVIILTNYEEVDNEIKGLELGAVDYVRKPVNMLSLLVRIKNHMQLIQQQNEVEMDNKKLDQLVYQKTREVVNARDITINALVSLLEVRNIETSKHTKRTREMMSILANHLKHKHIFSDILKDDYIDLLVATTPLHDIGKVGICDAILLKPGKLTPQEYEIMKQHVDCGVNALQNELISEQETPDFIKIAIEIIAYHHEKYDGSGYPKGLAGDAIPLAGRLMAIIDVFDALINKRVYKEAYDFEETVSLITAERGKHFDPLIVDAFQDVKESFLAVINKYLVEDDDDETDYC</sequence>
<proteinExistence type="predicted"/>
<keyword evidence="3" id="KW-0597">Phosphoprotein</keyword>
<keyword evidence="7" id="KW-1185">Reference proteome</keyword>
<feature type="domain" description="HD-GYP" evidence="5">
    <location>
        <begin position="146"/>
        <end position="357"/>
    </location>
</feature>
<dbReference type="EMBL" id="JAHBCL010000003">
    <property type="protein sequence ID" value="MBS7525590.1"/>
    <property type="molecule type" value="Genomic_DNA"/>
</dbReference>
<dbReference type="PROSITE" id="PS51832">
    <property type="entry name" value="HD_GYP"/>
    <property type="match status" value="1"/>
</dbReference>
<dbReference type="InterPro" id="IPR037522">
    <property type="entry name" value="HD_GYP_dom"/>
</dbReference>
<evidence type="ECO:0000256" key="1">
    <source>
        <dbReference type="ARBA" id="ARBA00018672"/>
    </source>
</evidence>
<evidence type="ECO:0000259" key="4">
    <source>
        <dbReference type="PROSITE" id="PS50110"/>
    </source>
</evidence>
<evidence type="ECO:0000313" key="7">
    <source>
        <dbReference type="Proteomes" id="UP000746471"/>
    </source>
</evidence>
<gene>
    <name evidence="6" type="ORF">KHM83_02730</name>
</gene>
<comment type="caution">
    <text evidence="6">The sequence shown here is derived from an EMBL/GenBank/DDBJ whole genome shotgun (WGS) entry which is preliminary data.</text>
</comment>
<dbReference type="Gene3D" id="1.10.3210.10">
    <property type="entry name" value="Hypothetical protein af1432"/>
    <property type="match status" value="1"/>
</dbReference>
<dbReference type="RefSeq" id="WP_213235375.1">
    <property type="nucleotide sequence ID" value="NZ_JAHBCL010000003.1"/>
</dbReference>
<dbReference type="InterPro" id="IPR001789">
    <property type="entry name" value="Sig_transdc_resp-reg_receiver"/>
</dbReference>
<feature type="domain" description="Response regulatory" evidence="4">
    <location>
        <begin position="4"/>
        <end position="119"/>
    </location>
</feature>
<reference evidence="6 7" key="1">
    <citation type="submission" date="2021-05" db="EMBL/GenBank/DDBJ databases">
        <title>Fusibacter ferrireducens sp. nov., an anaerobic, sulfur- and Fe-reducing bacterium isolated from the mangrove sediment.</title>
        <authorList>
            <person name="Qiu D."/>
        </authorList>
    </citation>
    <scope>NUCLEOTIDE SEQUENCE [LARGE SCALE GENOMIC DNA]</scope>
    <source>
        <strain evidence="6 7">DSM 12116</strain>
    </source>
</reference>
<feature type="modified residue" description="4-aspartylphosphate" evidence="3">
    <location>
        <position position="52"/>
    </location>
</feature>
<dbReference type="Gene3D" id="3.40.50.2300">
    <property type="match status" value="1"/>
</dbReference>
<dbReference type="SUPFAM" id="SSF52172">
    <property type="entry name" value="CheY-like"/>
    <property type="match status" value="1"/>
</dbReference>
<dbReference type="PROSITE" id="PS50110">
    <property type="entry name" value="RESPONSE_REGULATORY"/>
    <property type="match status" value="1"/>
</dbReference>
<dbReference type="PANTHER" id="PTHR45228">
    <property type="entry name" value="CYCLIC DI-GMP PHOSPHODIESTERASE TM_0186-RELATED"/>
    <property type="match status" value="1"/>
</dbReference>
<name>A0ABS5PKA3_9FIRM</name>
<dbReference type="InterPro" id="IPR052020">
    <property type="entry name" value="Cyclic_di-GMP/3'3'-cGAMP_PDE"/>
</dbReference>
<dbReference type="Proteomes" id="UP000746471">
    <property type="component" value="Unassembled WGS sequence"/>
</dbReference>
<dbReference type="InterPro" id="IPR003607">
    <property type="entry name" value="HD/PDEase_dom"/>
</dbReference>
<evidence type="ECO:0000259" key="5">
    <source>
        <dbReference type="PROSITE" id="PS51832"/>
    </source>
</evidence>
<dbReference type="SMART" id="SM00471">
    <property type="entry name" value="HDc"/>
    <property type="match status" value="1"/>
</dbReference>
<evidence type="ECO:0000313" key="6">
    <source>
        <dbReference type="EMBL" id="MBS7525590.1"/>
    </source>
</evidence>
<dbReference type="Pfam" id="PF13487">
    <property type="entry name" value="HD_5"/>
    <property type="match status" value="1"/>
</dbReference>
<dbReference type="InterPro" id="IPR011006">
    <property type="entry name" value="CheY-like_superfamily"/>
</dbReference>
<evidence type="ECO:0000256" key="2">
    <source>
        <dbReference type="ARBA" id="ARBA00024867"/>
    </source>
</evidence>